<dbReference type="AlphaFoldDB" id="A0A8E2E1V0"/>
<evidence type="ECO:0000256" key="1">
    <source>
        <dbReference type="SAM" id="Phobius"/>
    </source>
</evidence>
<proteinExistence type="predicted"/>
<keyword evidence="1" id="KW-0472">Membrane</keyword>
<dbReference type="OrthoDB" id="539398at2759"/>
<gene>
    <name evidence="2" type="ORF">K432DRAFT_385926</name>
</gene>
<feature type="transmembrane region" description="Helical" evidence="1">
    <location>
        <begin position="229"/>
        <end position="251"/>
    </location>
</feature>
<dbReference type="SUPFAM" id="SSF50475">
    <property type="entry name" value="FMN-binding split barrel"/>
    <property type="match status" value="1"/>
</dbReference>
<dbReference type="Gene3D" id="2.30.110.10">
    <property type="entry name" value="Electron Transport, Fmn-binding Protein, Chain A"/>
    <property type="match status" value="1"/>
</dbReference>
<dbReference type="PANTHER" id="PTHR39336">
    <property type="entry name" value="PYRIDOXAMINE PHOSPHATE OXIDASE FAMILY PROTEIN (AFU_ORTHOLOGUE AFUA_6G11440)"/>
    <property type="match status" value="1"/>
</dbReference>
<dbReference type="PANTHER" id="PTHR39336:SF3">
    <property type="entry name" value="PYRIDOXAMINE PHOSPHATE OXIDASE"/>
    <property type="match status" value="1"/>
</dbReference>
<keyword evidence="1" id="KW-1133">Transmembrane helix</keyword>
<name>A0A8E2E1V0_9PEZI</name>
<protein>
    <recommendedName>
        <fullName evidence="4">Pyridoxamine 5'-phosphate oxidase putative domain-containing protein</fullName>
    </recommendedName>
</protein>
<dbReference type="InterPro" id="IPR012349">
    <property type="entry name" value="Split_barrel_FMN-bd"/>
</dbReference>
<dbReference type="Proteomes" id="UP000250266">
    <property type="component" value="Unassembled WGS sequence"/>
</dbReference>
<evidence type="ECO:0000313" key="2">
    <source>
        <dbReference type="EMBL" id="OCK75816.1"/>
    </source>
</evidence>
<dbReference type="EMBL" id="KV745272">
    <property type="protein sequence ID" value="OCK75816.1"/>
    <property type="molecule type" value="Genomic_DNA"/>
</dbReference>
<evidence type="ECO:0000313" key="3">
    <source>
        <dbReference type="Proteomes" id="UP000250266"/>
    </source>
</evidence>
<keyword evidence="1" id="KW-0812">Transmembrane</keyword>
<reference evidence="2 3" key="1">
    <citation type="journal article" date="2016" name="Nat. Commun.">
        <title>Ectomycorrhizal ecology is imprinted in the genome of the dominant symbiotic fungus Cenococcum geophilum.</title>
        <authorList>
            <consortium name="DOE Joint Genome Institute"/>
            <person name="Peter M."/>
            <person name="Kohler A."/>
            <person name="Ohm R.A."/>
            <person name="Kuo A."/>
            <person name="Krutzmann J."/>
            <person name="Morin E."/>
            <person name="Arend M."/>
            <person name="Barry K.W."/>
            <person name="Binder M."/>
            <person name="Choi C."/>
            <person name="Clum A."/>
            <person name="Copeland A."/>
            <person name="Grisel N."/>
            <person name="Haridas S."/>
            <person name="Kipfer T."/>
            <person name="LaButti K."/>
            <person name="Lindquist E."/>
            <person name="Lipzen A."/>
            <person name="Maire R."/>
            <person name="Meier B."/>
            <person name="Mihaltcheva S."/>
            <person name="Molinier V."/>
            <person name="Murat C."/>
            <person name="Poggeler S."/>
            <person name="Quandt C.A."/>
            <person name="Sperisen C."/>
            <person name="Tritt A."/>
            <person name="Tisserant E."/>
            <person name="Crous P.W."/>
            <person name="Henrissat B."/>
            <person name="Nehls U."/>
            <person name="Egli S."/>
            <person name="Spatafora J.W."/>
            <person name="Grigoriev I.V."/>
            <person name="Martin F.M."/>
        </authorList>
    </citation>
    <scope>NUCLEOTIDE SEQUENCE [LARGE SCALE GENOMIC DNA]</scope>
    <source>
        <strain evidence="2 3">CBS 459.81</strain>
    </source>
</reference>
<organism evidence="2 3">
    <name type="scientific">Lepidopterella palustris CBS 459.81</name>
    <dbReference type="NCBI Taxonomy" id="1314670"/>
    <lineage>
        <taxon>Eukaryota</taxon>
        <taxon>Fungi</taxon>
        <taxon>Dikarya</taxon>
        <taxon>Ascomycota</taxon>
        <taxon>Pezizomycotina</taxon>
        <taxon>Dothideomycetes</taxon>
        <taxon>Pleosporomycetidae</taxon>
        <taxon>Mytilinidiales</taxon>
        <taxon>Argynnaceae</taxon>
        <taxon>Lepidopterella</taxon>
    </lineage>
</organism>
<sequence length="258" mass="28808">MGVFYETIPDSLRAWILDQKVFWIASAPLSASGHVNVSPKGGMYFGIVDEKTFWYMDLTGSGVETTSHLHEPGNGRITVMFNAFEGPPRILRLWGKGTVLEYGTPTFSNFTQTHSIKTIPGTRSIIIVDIHQVGTSCGFSMPYFDFNGFRPTLNEFFEKRVAAEEAGKKEDGIERYWAFKNAQSMDGLPGLQRAVETAQREKVVPMKKMVGRYALKAPRAARRVRQVSLVLVALLSFAFGIIAALFMPLFVQRLGILC</sequence>
<keyword evidence="3" id="KW-1185">Reference proteome</keyword>
<evidence type="ECO:0008006" key="4">
    <source>
        <dbReference type="Google" id="ProtNLM"/>
    </source>
</evidence>
<accession>A0A8E2E1V0</accession>